<sequence>MILAAQNLPYPGEEYVCAALTTSDLPANYEVGDEWETGQNPDKTSYCSPWVVGTIKHRAVANPQGRISREFTDRMVEQCRTFLIDGE</sequence>
<gene>
    <name evidence="1" type="ordered locus">Hlac_1436</name>
</gene>
<dbReference type="EMBL" id="CP001365">
    <property type="protein sequence ID" value="ACM57024.1"/>
    <property type="molecule type" value="Genomic_DNA"/>
</dbReference>
<dbReference type="HOGENOM" id="CLU_157708_1_0_2"/>
<keyword evidence="2" id="KW-1185">Reference proteome</keyword>
<dbReference type="KEGG" id="hla:Hlac_1436"/>
<protein>
    <recommendedName>
        <fullName evidence="3">PemK family protein</fullName>
    </recommendedName>
</protein>
<name>B9LNT6_HALLT</name>
<evidence type="ECO:0000313" key="2">
    <source>
        <dbReference type="Proteomes" id="UP000000740"/>
    </source>
</evidence>
<proteinExistence type="predicted"/>
<reference evidence="1 2" key="1">
    <citation type="journal article" date="2016" name="Stand. Genomic Sci.">
        <title>Complete genome sequence of the Antarctic Halorubrum lacusprofundi type strain ACAM 34.</title>
        <authorList>
            <person name="Anderson I.J."/>
            <person name="DasSarma P."/>
            <person name="Lucas S."/>
            <person name="Copeland A."/>
            <person name="Lapidus A."/>
            <person name="Del Rio T.G."/>
            <person name="Tice H."/>
            <person name="Dalin E."/>
            <person name="Bruce D.C."/>
            <person name="Goodwin L."/>
            <person name="Pitluck S."/>
            <person name="Sims D."/>
            <person name="Brettin T.S."/>
            <person name="Detter J.C."/>
            <person name="Han C.S."/>
            <person name="Larimer F."/>
            <person name="Hauser L."/>
            <person name="Land M."/>
            <person name="Ivanova N."/>
            <person name="Richardson P."/>
            <person name="Cavicchioli R."/>
            <person name="DasSarma S."/>
            <person name="Woese C.R."/>
            <person name="Kyrpides N.C."/>
        </authorList>
    </citation>
    <scope>NUCLEOTIDE SEQUENCE [LARGE SCALE GENOMIC DNA]</scope>
    <source>
        <strain evidence="2">ATCC 49239 / DSM 5036 / JCM 8891 / ACAM 34</strain>
    </source>
</reference>
<dbReference type="eggNOG" id="arCOG03403">
    <property type="taxonomic scope" value="Archaea"/>
</dbReference>
<dbReference type="RefSeq" id="WP_015910166.1">
    <property type="nucleotide sequence ID" value="NC_012029.1"/>
</dbReference>
<organism evidence="1 2">
    <name type="scientific">Halorubrum lacusprofundi (strain ATCC 49239 / DSM 5036 / JCM 8891 / ACAM 34)</name>
    <dbReference type="NCBI Taxonomy" id="416348"/>
    <lineage>
        <taxon>Archaea</taxon>
        <taxon>Methanobacteriati</taxon>
        <taxon>Methanobacteriota</taxon>
        <taxon>Stenosarchaea group</taxon>
        <taxon>Halobacteria</taxon>
        <taxon>Halobacteriales</taxon>
        <taxon>Haloferacaceae</taxon>
        <taxon>Halorubrum</taxon>
    </lineage>
</organism>
<evidence type="ECO:0000313" key="1">
    <source>
        <dbReference type="EMBL" id="ACM57024.1"/>
    </source>
</evidence>
<dbReference type="AlphaFoldDB" id="B9LNT6"/>
<evidence type="ECO:0008006" key="3">
    <source>
        <dbReference type="Google" id="ProtNLM"/>
    </source>
</evidence>
<accession>B9LNT6</accession>
<dbReference type="Proteomes" id="UP000000740">
    <property type="component" value="Chromosome 1"/>
</dbReference>
<dbReference type="GeneID" id="7400263"/>